<dbReference type="InterPro" id="IPR051691">
    <property type="entry name" value="Metab_Enz_Cyan_OpOx_G3PDH"/>
</dbReference>
<dbReference type="Proteomes" id="UP000282515">
    <property type="component" value="Unassembled WGS sequence"/>
</dbReference>
<comment type="caution">
    <text evidence="3">The sequence shown here is derived from an EMBL/GenBank/DDBJ whole genome shotgun (WGS) entry which is preliminary data.</text>
</comment>
<feature type="domain" description="FAD/NAD(P)-binding" evidence="2">
    <location>
        <begin position="8"/>
        <end position="302"/>
    </location>
</feature>
<dbReference type="SUPFAM" id="SSF51905">
    <property type="entry name" value="FAD/NAD(P)-binding domain"/>
    <property type="match status" value="1"/>
</dbReference>
<reference evidence="3 4" key="1">
    <citation type="submission" date="2018-10" db="EMBL/GenBank/DDBJ databases">
        <title>Aeromicrobium sp. 9W16Y-2 whole genome shotgun sequence.</title>
        <authorList>
            <person name="Li F."/>
        </authorList>
    </citation>
    <scope>NUCLEOTIDE SEQUENCE [LARGE SCALE GENOMIC DNA]</scope>
    <source>
        <strain evidence="3 4">9W16Y-2</strain>
    </source>
</reference>
<proteinExistence type="predicted"/>
<dbReference type="InterPro" id="IPR036188">
    <property type="entry name" value="FAD/NAD-bd_sf"/>
</dbReference>
<evidence type="ECO:0000313" key="3">
    <source>
        <dbReference type="EMBL" id="RLV57125.1"/>
    </source>
</evidence>
<dbReference type="PANTHER" id="PTHR42949">
    <property type="entry name" value="ANAEROBIC GLYCEROL-3-PHOSPHATE DEHYDROGENASE SUBUNIT B"/>
    <property type="match status" value="1"/>
</dbReference>
<organism evidence="3 4">
    <name type="scientific">Aeromicrobium phragmitis</name>
    <dbReference type="NCBI Taxonomy" id="2478914"/>
    <lineage>
        <taxon>Bacteria</taxon>
        <taxon>Bacillati</taxon>
        <taxon>Actinomycetota</taxon>
        <taxon>Actinomycetes</taxon>
        <taxon>Propionibacteriales</taxon>
        <taxon>Nocardioidaceae</taxon>
        <taxon>Aeromicrobium</taxon>
    </lineage>
</organism>
<gene>
    <name evidence="3" type="ORF">D9V41_00230</name>
</gene>
<evidence type="ECO:0000259" key="2">
    <source>
        <dbReference type="Pfam" id="PF07992"/>
    </source>
</evidence>
<dbReference type="PANTHER" id="PTHR42949:SF3">
    <property type="entry name" value="ANAEROBIC GLYCEROL-3-PHOSPHATE DEHYDROGENASE SUBUNIT B"/>
    <property type="match status" value="1"/>
</dbReference>
<dbReference type="RefSeq" id="WP_121792534.1">
    <property type="nucleotide sequence ID" value="NZ_RDBF01000001.1"/>
</dbReference>
<dbReference type="OrthoDB" id="9774675at2"/>
<evidence type="ECO:0000313" key="4">
    <source>
        <dbReference type="Proteomes" id="UP000282515"/>
    </source>
</evidence>
<protein>
    <submittedName>
        <fullName evidence="3">FAD-dependent oxidoreductase</fullName>
    </submittedName>
</protein>
<dbReference type="GO" id="GO:0016491">
    <property type="term" value="F:oxidoreductase activity"/>
    <property type="evidence" value="ECO:0007669"/>
    <property type="project" value="UniProtKB-KW"/>
</dbReference>
<dbReference type="Gene3D" id="3.50.50.60">
    <property type="entry name" value="FAD/NAD(P)-binding domain"/>
    <property type="match status" value="2"/>
</dbReference>
<name>A0A3L8PNY1_9ACTN</name>
<accession>A0A3L8PNY1</accession>
<dbReference type="AlphaFoldDB" id="A0A3L8PNY1"/>
<dbReference type="PRINTS" id="PR00469">
    <property type="entry name" value="PNDRDTASEII"/>
</dbReference>
<dbReference type="PRINTS" id="PR00368">
    <property type="entry name" value="FADPNR"/>
</dbReference>
<keyword evidence="4" id="KW-1185">Reference proteome</keyword>
<keyword evidence="1" id="KW-0560">Oxidoreductase</keyword>
<sequence>MTTTIVADVAIIGGGPAGLTAATELASRTSADVVVLEREHEAGGIPRHSDHLGYGIRDKRRFTTGPRYARRLVDEAVAAGIDLRTETMVTSWDGTDMLVTSPTGRARVDATAVILATGARERPRPARQIPGSRPAGVLTTGELQNIVHLHHGSVGKRAVVVGGELVSWSAVMTLKEAGCRTEALVTRHASPESYAAFNLGGRAMFRPHLVTGHRVVQVLGRHRVEGVEVEEIATGRREVLECDTVVFTGDWIPDHELARSAGITLDPGTRGPLVDPLGRTDRDGVFAAGNLVHPVDTADVAALGGQHVARSVARFLTGEHLPNVSAVPVVGEAPFSWVTPGLFHPQFAPPARGRIETWVDEFVRVPRVTARQDGRVISRRTLPWPASPGRVFRIPWSVLAGADPNGGPIHLSL</sequence>
<dbReference type="InterPro" id="IPR023753">
    <property type="entry name" value="FAD/NAD-binding_dom"/>
</dbReference>
<evidence type="ECO:0000256" key="1">
    <source>
        <dbReference type="ARBA" id="ARBA00023002"/>
    </source>
</evidence>
<dbReference type="EMBL" id="RDBF01000001">
    <property type="protein sequence ID" value="RLV57125.1"/>
    <property type="molecule type" value="Genomic_DNA"/>
</dbReference>
<dbReference type="Pfam" id="PF07992">
    <property type="entry name" value="Pyr_redox_2"/>
    <property type="match status" value="1"/>
</dbReference>